<proteinExistence type="predicted"/>
<evidence type="ECO:0000256" key="1">
    <source>
        <dbReference type="SAM" id="MobiDB-lite"/>
    </source>
</evidence>
<name>A0A6A5X3C8_9PLEO</name>
<gene>
    <name evidence="2" type="ORF">P154DRAFT_517141</name>
</gene>
<dbReference type="EMBL" id="ML977557">
    <property type="protein sequence ID" value="KAF2007405.1"/>
    <property type="molecule type" value="Genomic_DNA"/>
</dbReference>
<evidence type="ECO:0000313" key="2">
    <source>
        <dbReference type="EMBL" id="KAF2007405.1"/>
    </source>
</evidence>
<evidence type="ECO:0000313" key="3">
    <source>
        <dbReference type="Proteomes" id="UP000799779"/>
    </source>
</evidence>
<feature type="region of interest" description="Disordered" evidence="1">
    <location>
        <begin position="1"/>
        <end position="63"/>
    </location>
</feature>
<dbReference type="AlphaFoldDB" id="A0A6A5X3C8"/>
<accession>A0A6A5X3C8</accession>
<keyword evidence="3" id="KW-1185">Reference proteome</keyword>
<organism evidence="2 3">
    <name type="scientific">Amniculicola lignicola CBS 123094</name>
    <dbReference type="NCBI Taxonomy" id="1392246"/>
    <lineage>
        <taxon>Eukaryota</taxon>
        <taxon>Fungi</taxon>
        <taxon>Dikarya</taxon>
        <taxon>Ascomycota</taxon>
        <taxon>Pezizomycotina</taxon>
        <taxon>Dothideomycetes</taxon>
        <taxon>Pleosporomycetidae</taxon>
        <taxon>Pleosporales</taxon>
        <taxon>Amniculicolaceae</taxon>
        <taxon>Amniculicola</taxon>
    </lineage>
</organism>
<reference evidence="2" key="1">
    <citation type="journal article" date="2020" name="Stud. Mycol.">
        <title>101 Dothideomycetes genomes: a test case for predicting lifestyles and emergence of pathogens.</title>
        <authorList>
            <person name="Haridas S."/>
            <person name="Albert R."/>
            <person name="Binder M."/>
            <person name="Bloem J."/>
            <person name="Labutti K."/>
            <person name="Salamov A."/>
            <person name="Andreopoulos B."/>
            <person name="Baker S."/>
            <person name="Barry K."/>
            <person name="Bills G."/>
            <person name="Bluhm B."/>
            <person name="Cannon C."/>
            <person name="Castanera R."/>
            <person name="Culley D."/>
            <person name="Daum C."/>
            <person name="Ezra D."/>
            <person name="Gonzalez J."/>
            <person name="Henrissat B."/>
            <person name="Kuo A."/>
            <person name="Liang C."/>
            <person name="Lipzen A."/>
            <person name="Lutzoni F."/>
            <person name="Magnuson J."/>
            <person name="Mondo S."/>
            <person name="Nolan M."/>
            <person name="Ohm R."/>
            <person name="Pangilinan J."/>
            <person name="Park H.-J."/>
            <person name="Ramirez L."/>
            <person name="Alfaro M."/>
            <person name="Sun H."/>
            <person name="Tritt A."/>
            <person name="Yoshinaga Y."/>
            <person name="Zwiers L.-H."/>
            <person name="Turgeon B."/>
            <person name="Goodwin S."/>
            <person name="Spatafora J."/>
            <person name="Crous P."/>
            <person name="Grigoriev I."/>
        </authorList>
    </citation>
    <scope>NUCLEOTIDE SEQUENCE</scope>
    <source>
        <strain evidence="2">CBS 123094</strain>
    </source>
</reference>
<protein>
    <submittedName>
        <fullName evidence="2">Uncharacterized protein</fullName>
    </submittedName>
</protein>
<feature type="compositionally biased region" description="Polar residues" evidence="1">
    <location>
        <begin position="1"/>
        <end position="19"/>
    </location>
</feature>
<dbReference type="Proteomes" id="UP000799779">
    <property type="component" value="Unassembled WGS sequence"/>
</dbReference>
<sequence>MATPPNSQPSSITETNSHIESWITHLPPSPPSNLFPAKAALAESSQALPTSTRKRALSCDTEA</sequence>